<sequence length="213" mass="24550">MPAIMQAPGSNQRLWNLALVEHETVPSNYPSIVPRTYYLIPEIPMGQPAGLRWMTESLKESIEAEENWQVQFWGEMCEPGAKSTRRLLVEALKVREEVRNRILRWNGDESSSFDVDAMENLTWPRTQAARCHNTNYPLPEFSGEEVQMRRVCITRLLKDSIKDLGNAEDELIELAMSRKETVNNGYTGFEEESSRLLQLCREANNLSVMFLLL</sequence>
<evidence type="ECO:0000313" key="1">
    <source>
        <dbReference type="EMBL" id="THU98710.1"/>
    </source>
</evidence>
<organism evidence="1 2">
    <name type="scientific">Dendrothele bispora (strain CBS 962.96)</name>
    <dbReference type="NCBI Taxonomy" id="1314807"/>
    <lineage>
        <taxon>Eukaryota</taxon>
        <taxon>Fungi</taxon>
        <taxon>Dikarya</taxon>
        <taxon>Basidiomycota</taxon>
        <taxon>Agaricomycotina</taxon>
        <taxon>Agaricomycetes</taxon>
        <taxon>Agaricomycetidae</taxon>
        <taxon>Agaricales</taxon>
        <taxon>Agaricales incertae sedis</taxon>
        <taxon>Dendrothele</taxon>
    </lineage>
</organism>
<proteinExistence type="predicted"/>
<name>A0A4S8M909_DENBC</name>
<keyword evidence="2" id="KW-1185">Reference proteome</keyword>
<dbReference type="AlphaFoldDB" id="A0A4S8M909"/>
<reference evidence="1 2" key="1">
    <citation type="journal article" date="2019" name="Nat. Ecol. Evol.">
        <title>Megaphylogeny resolves global patterns of mushroom evolution.</title>
        <authorList>
            <person name="Varga T."/>
            <person name="Krizsan K."/>
            <person name="Foldi C."/>
            <person name="Dima B."/>
            <person name="Sanchez-Garcia M."/>
            <person name="Sanchez-Ramirez S."/>
            <person name="Szollosi G.J."/>
            <person name="Szarkandi J.G."/>
            <person name="Papp V."/>
            <person name="Albert L."/>
            <person name="Andreopoulos W."/>
            <person name="Angelini C."/>
            <person name="Antonin V."/>
            <person name="Barry K.W."/>
            <person name="Bougher N.L."/>
            <person name="Buchanan P."/>
            <person name="Buyck B."/>
            <person name="Bense V."/>
            <person name="Catcheside P."/>
            <person name="Chovatia M."/>
            <person name="Cooper J."/>
            <person name="Damon W."/>
            <person name="Desjardin D."/>
            <person name="Finy P."/>
            <person name="Geml J."/>
            <person name="Haridas S."/>
            <person name="Hughes K."/>
            <person name="Justo A."/>
            <person name="Karasinski D."/>
            <person name="Kautmanova I."/>
            <person name="Kiss B."/>
            <person name="Kocsube S."/>
            <person name="Kotiranta H."/>
            <person name="LaButti K.M."/>
            <person name="Lechner B.E."/>
            <person name="Liimatainen K."/>
            <person name="Lipzen A."/>
            <person name="Lukacs Z."/>
            <person name="Mihaltcheva S."/>
            <person name="Morgado L.N."/>
            <person name="Niskanen T."/>
            <person name="Noordeloos M.E."/>
            <person name="Ohm R.A."/>
            <person name="Ortiz-Santana B."/>
            <person name="Ovrebo C."/>
            <person name="Racz N."/>
            <person name="Riley R."/>
            <person name="Savchenko A."/>
            <person name="Shiryaev A."/>
            <person name="Soop K."/>
            <person name="Spirin V."/>
            <person name="Szebenyi C."/>
            <person name="Tomsovsky M."/>
            <person name="Tulloss R.E."/>
            <person name="Uehling J."/>
            <person name="Grigoriev I.V."/>
            <person name="Vagvolgyi C."/>
            <person name="Papp T."/>
            <person name="Martin F.M."/>
            <person name="Miettinen O."/>
            <person name="Hibbett D.S."/>
            <person name="Nagy L.G."/>
        </authorList>
    </citation>
    <scope>NUCLEOTIDE SEQUENCE [LARGE SCALE GENOMIC DNA]</scope>
    <source>
        <strain evidence="1 2">CBS 962.96</strain>
    </source>
</reference>
<evidence type="ECO:0000313" key="2">
    <source>
        <dbReference type="Proteomes" id="UP000297245"/>
    </source>
</evidence>
<dbReference type="EMBL" id="ML179131">
    <property type="protein sequence ID" value="THU98710.1"/>
    <property type="molecule type" value="Genomic_DNA"/>
</dbReference>
<protein>
    <submittedName>
        <fullName evidence="1">Uncharacterized protein</fullName>
    </submittedName>
</protein>
<dbReference type="Proteomes" id="UP000297245">
    <property type="component" value="Unassembled WGS sequence"/>
</dbReference>
<accession>A0A4S8M909</accession>
<gene>
    <name evidence="1" type="ORF">K435DRAFT_856343</name>
</gene>